<reference evidence="2" key="1">
    <citation type="submission" date="2021-01" db="EMBL/GenBank/DDBJ databases">
        <authorList>
            <person name="Zahm M."/>
            <person name="Roques C."/>
            <person name="Cabau C."/>
            <person name="Klopp C."/>
            <person name="Donnadieu C."/>
            <person name="Jouanno E."/>
            <person name="Lampietro C."/>
            <person name="Louis A."/>
            <person name="Herpin A."/>
            <person name="Echchiki A."/>
            <person name="Berthelot C."/>
            <person name="Parey E."/>
            <person name="Roest-Crollius H."/>
            <person name="Braasch I."/>
            <person name="Postlethwait J."/>
            <person name="Bobe J."/>
            <person name="Montfort J."/>
            <person name="Bouchez O."/>
            <person name="Begum T."/>
            <person name="Mejri S."/>
            <person name="Adams A."/>
            <person name="Chen W.-J."/>
            <person name="Guiguen Y."/>
        </authorList>
    </citation>
    <scope>NUCLEOTIDE SEQUENCE</scope>
    <source>
        <tissue evidence="2">Blood</tissue>
    </source>
</reference>
<dbReference type="Gene3D" id="1.10.3200.20">
    <property type="entry name" value="DNA Polymerase alpha, zinc finger"/>
    <property type="match status" value="1"/>
</dbReference>
<evidence type="ECO:0000259" key="1">
    <source>
        <dbReference type="Pfam" id="PF08996"/>
    </source>
</evidence>
<evidence type="ECO:0000313" key="3">
    <source>
        <dbReference type="Proteomes" id="UP000829720"/>
    </source>
</evidence>
<dbReference type="OrthoDB" id="8935577at2759"/>
<dbReference type="Pfam" id="PF08996">
    <property type="entry name" value="zf-DNA_Pol"/>
    <property type="match status" value="1"/>
</dbReference>
<feature type="domain" description="Zinc finger DNA-directed DNA polymerase family B alpha" evidence="1">
    <location>
        <begin position="22"/>
        <end position="92"/>
    </location>
</feature>
<accession>A0A8T3D6P8</accession>
<name>A0A8T3D6P8_9TELE</name>
<dbReference type="GO" id="GO:0006260">
    <property type="term" value="P:DNA replication"/>
    <property type="evidence" value="ECO:0007669"/>
    <property type="project" value="InterPro"/>
</dbReference>
<dbReference type="Proteomes" id="UP000829720">
    <property type="component" value="Unassembled WGS sequence"/>
</dbReference>
<organism evidence="2 3">
    <name type="scientific">Albula goreensis</name>
    <dbReference type="NCBI Taxonomy" id="1534307"/>
    <lineage>
        <taxon>Eukaryota</taxon>
        <taxon>Metazoa</taxon>
        <taxon>Chordata</taxon>
        <taxon>Craniata</taxon>
        <taxon>Vertebrata</taxon>
        <taxon>Euteleostomi</taxon>
        <taxon>Actinopterygii</taxon>
        <taxon>Neopterygii</taxon>
        <taxon>Teleostei</taxon>
        <taxon>Albuliformes</taxon>
        <taxon>Albulidae</taxon>
        <taxon>Albula</taxon>
    </lineage>
</organism>
<protein>
    <recommendedName>
        <fullName evidence="1">Zinc finger DNA-directed DNA polymerase family B alpha domain-containing protein</fullName>
    </recommendedName>
</protein>
<gene>
    <name evidence="2" type="ORF">AGOR_G00142120</name>
</gene>
<dbReference type="GO" id="GO:0003887">
    <property type="term" value="F:DNA-directed DNA polymerase activity"/>
    <property type="evidence" value="ECO:0007669"/>
    <property type="project" value="InterPro"/>
</dbReference>
<comment type="caution">
    <text evidence="2">The sequence shown here is derived from an EMBL/GenBank/DDBJ whole genome shotgun (WGS) entry which is preliminary data.</text>
</comment>
<sequence>MVLTQQGIMGQQLSELADVLGGYSEKALYNQLSFYRFIFDWDYAFNKVLQHPERVKVKGFQVQKEAYRKLKDIADRVLATSSYSEVNLSKLFQVFTSLK</sequence>
<keyword evidence="3" id="KW-1185">Reference proteome</keyword>
<dbReference type="InterPro" id="IPR015088">
    <property type="entry name" value="Znf_DNA-dir_DNA_pol_B_alpha"/>
</dbReference>
<dbReference type="InterPro" id="IPR038256">
    <property type="entry name" value="Pol_alpha_znc_sf"/>
</dbReference>
<dbReference type="EMBL" id="JAERUA010000013">
    <property type="protein sequence ID" value="KAI1891277.1"/>
    <property type="molecule type" value="Genomic_DNA"/>
</dbReference>
<evidence type="ECO:0000313" key="2">
    <source>
        <dbReference type="EMBL" id="KAI1891277.1"/>
    </source>
</evidence>
<proteinExistence type="predicted"/>
<dbReference type="AlphaFoldDB" id="A0A8T3D6P8"/>